<comment type="caution">
    <text evidence="7">The sequence shown here is derived from an EMBL/GenBank/DDBJ whole genome shotgun (WGS) entry which is preliminary data.</text>
</comment>
<keyword evidence="5" id="KW-0472">Membrane</keyword>
<dbReference type="PROSITE" id="PS51292">
    <property type="entry name" value="ZF_RING_CH"/>
    <property type="match status" value="1"/>
</dbReference>
<feature type="compositionally biased region" description="Polar residues" evidence="4">
    <location>
        <begin position="1"/>
        <end position="11"/>
    </location>
</feature>
<dbReference type="Pfam" id="PF12906">
    <property type="entry name" value="RINGv"/>
    <property type="match status" value="1"/>
</dbReference>
<keyword evidence="5" id="KW-0812">Transmembrane</keyword>
<gene>
    <name evidence="7" type="ORF">B0T24DRAFT_308550</name>
</gene>
<evidence type="ECO:0000313" key="7">
    <source>
        <dbReference type="EMBL" id="KAK3371223.1"/>
    </source>
</evidence>
<name>A0AAE0K6R1_9PEZI</name>
<proteinExistence type="predicted"/>
<evidence type="ECO:0000256" key="2">
    <source>
        <dbReference type="ARBA" id="ARBA00022771"/>
    </source>
</evidence>
<evidence type="ECO:0000256" key="4">
    <source>
        <dbReference type="SAM" id="MobiDB-lite"/>
    </source>
</evidence>
<dbReference type="GO" id="GO:0008270">
    <property type="term" value="F:zinc ion binding"/>
    <property type="evidence" value="ECO:0007669"/>
    <property type="project" value="UniProtKB-KW"/>
</dbReference>
<dbReference type="Gene3D" id="3.30.40.10">
    <property type="entry name" value="Zinc/RING finger domain, C3HC4 (zinc finger)"/>
    <property type="match status" value="1"/>
</dbReference>
<evidence type="ECO:0000256" key="5">
    <source>
        <dbReference type="SAM" id="Phobius"/>
    </source>
</evidence>
<feature type="transmembrane region" description="Helical" evidence="5">
    <location>
        <begin position="286"/>
        <end position="306"/>
    </location>
</feature>
<dbReference type="InterPro" id="IPR011016">
    <property type="entry name" value="Znf_RING-CH"/>
</dbReference>
<dbReference type="CDD" id="cd16495">
    <property type="entry name" value="RING_CH-C4HC3_MARCH"/>
    <property type="match status" value="1"/>
</dbReference>
<dbReference type="Proteomes" id="UP001287356">
    <property type="component" value="Unassembled WGS sequence"/>
</dbReference>
<dbReference type="InterPro" id="IPR013083">
    <property type="entry name" value="Znf_RING/FYVE/PHD"/>
</dbReference>
<feature type="domain" description="RING-CH-type" evidence="6">
    <location>
        <begin position="71"/>
        <end position="164"/>
    </location>
</feature>
<dbReference type="SMART" id="SM00744">
    <property type="entry name" value="RINGv"/>
    <property type="match status" value="1"/>
</dbReference>
<feature type="region of interest" description="Disordered" evidence="4">
    <location>
        <begin position="1"/>
        <end position="73"/>
    </location>
</feature>
<feature type="transmembrane region" description="Helical" evidence="5">
    <location>
        <begin position="176"/>
        <end position="197"/>
    </location>
</feature>
<feature type="transmembrane region" description="Helical" evidence="5">
    <location>
        <begin position="244"/>
        <end position="265"/>
    </location>
</feature>
<accession>A0AAE0K6R1</accession>
<evidence type="ECO:0000259" key="6">
    <source>
        <dbReference type="PROSITE" id="PS51292"/>
    </source>
</evidence>
<dbReference type="SUPFAM" id="SSF57850">
    <property type="entry name" value="RING/U-box"/>
    <property type="match status" value="1"/>
</dbReference>
<evidence type="ECO:0000256" key="3">
    <source>
        <dbReference type="ARBA" id="ARBA00022833"/>
    </source>
</evidence>
<feature type="compositionally biased region" description="Pro residues" evidence="4">
    <location>
        <begin position="51"/>
        <end position="63"/>
    </location>
</feature>
<dbReference type="PANTHER" id="PTHR46347">
    <property type="entry name" value="RING/FYVE/PHD ZINC FINGER SUPERFAMILY PROTEIN"/>
    <property type="match status" value="1"/>
</dbReference>
<evidence type="ECO:0000256" key="1">
    <source>
        <dbReference type="ARBA" id="ARBA00022723"/>
    </source>
</evidence>
<evidence type="ECO:0000313" key="8">
    <source>
        <dbReference type="Proteomes" id="UP001287356"/>
    </source>
</evidence>
<organism evidence="7 8">
    <name type="scientific">Lasiosphaeria ovina</name>
    <dbReference type="NCBI Taxonomy" id="92902"/>
    <lineage>
        <taxon>Eukaryota</taxon>
        <taxon>Fungi</taxon>
        <taxon>Dikarya</taxon>
        <taxon>Ascomycota</taxon>
        <taxon>Pezizomycotina</taxon>
        <taxon>Sordariomycetes</taxon>
        <taxon>Sordariomycetidae</taxon>
        <taxon>Sordariales</taxon>
        <taxon>Lasiosphaeriaceae</taxon>
        <taxon>Lasiosphaeria</taxon>
    </lineage>
</organism>
<reference evidence="7" key="2">
    <citation type="submission" date="2023-06" db="EMBL/GenBank/DDBJ databases">
        <authorList>
            <consortium name="Lawrence Berkeley National Laboratory"/>
            <person name="Haridas S."/>
            <person name="Hensen N."/>
            <person name="Bonometti L."/>
            <person name="Westerberg I."/>
            <person name="Brannstrom I.O."/>
            <person name="Guillou S."/>
            <person name="Cros-Aarteil S."/>
            <person name="Calhoun S."/>
            <person name="Kuo A."/>
            <person name="Mondo S."/>
            <person name="Pangilinan J."/>
            <person name="Riley R."/>
            <person name="Labutti K."/>
            <person name="Andreopoulos B."/>
            <person name="Lipzen A."/>
            <person name="Chen C."/>
            <person name="Yanf M."/>
            <person name="Daum C."/>
            <person name="Ng V."/>
            <person name="Clum A."/>
            <person name="Steindorff A."/>
            <person name="Ohm R."/>
            <person name="Martin F."/>
            <person name="Silar P."/>
            <person name="Natvig D."/>
            <person name="Lalanne C."/>
            <person name="Gautier V."/>
            <person name="Ament-Velasquez S.L."/>
            <person name="Kruys A."/>
            <person name="Hutchinson M.I."/>
            <person name="Powell A.J."/>
            <person name="Barry K."/>
            <person name="Miller A.N."/>
            <person name="Grigoriev I.V."/>
            <person name="Debuchy R."/>
            <person name="Gladieux P."/>
            <person name="Thoren M.H."/>
            <person name="Johannesson H."/>
        </authorList>
    </citation>
    <scope>NUCLEOTIDE SEQUENCE</scope>
    <source>
        <strain evidence="7">CBS 958.72</strain>
    </source>
</reference>
<keyword evidence="3" id="KW-0862">Zinc</keyword>
<reference evidence="7" key="1">
    <citation type="journal article" date="2023" name="Mol. Phylogenet. Evol.">
        <title>Genome-scale phylogeny and comparative genomics of the fungal order Sordariales.</title>
        <authorList>
            <person name="Hensen N."/>
            <person name="Bonometti L."/>
            <person name="Westerberg I."/>
            <person name="Brannstrom I.O."/>
            <person name="Guillou S."/>
            <person name="Cros-Aarteil S."/>
            <person name="Calhoun S."/>
            <person name="Haridas S."/>
            <person name="Kuo A."/>
            <person name="Mondo S."/>
            <person name="Pangilinan J."/>
            <person name="Riley R."/>
            <person name="LaButti K."/>
            <person name="Andreopoulos B."/>
            <person name="Lipzen A."/>
            <person name="Chen C."/>
            <person name="Yan M."/>
            <person name="Daum C."/>
            <person name="Ng V."/>
            <person name="Clum A."/>
            <person name="Steindorff A."/>
            <person name="Ohm R.A."/>
            <person name="Martin F."/>
            <person name="Silar P."/>
            <person name="Natvig D.O."/>
            <person name="Lalanne C."/>
            <person name="Gautier V."/>
            <person name="Ament-Velasquez S.L."/>
            <person name="Kruys A."/>
            <person name="Hutchinson M.I."/>
            <person name="Powell A.J."/>
            <person name="Barry K."/>
            <person name="Miller A.N."/>
            <person name="Grigoriev I.V."/>
            <person name="Debuchy R."/>
            <person name="Gladieux P."/>
            <person name="Hiltunen Thoren M."/>
            <person name="Johannesson H."/>
        </authorList>
    </citation>
    <scope>NUCLEOTIDE SEQUENCE</scope>
    <source>
        <strain evidence="7">CBS 958.72</strain>
    </source>
</reference>
<keyword evidence="1" id="KW-0479">Metal-binding</keyword>
<keyword evidence="5" id="KW-1133">Transmembrane helix</keyword>
<dbReference type="PANTHER" id="PTHR46347:SF1">
    <property type="entry name" value="RING_FYVE_PHD ZINC FINGER SUPERFAMILY PROTEIN"/>
    <property type="match status" value="1"/>
</dbReference>
<dbReference type="AlphaFoldDB" id="A0AAE0K6R1"/>
<sequence length="335" mass="37538">MAFSASGSQWSWPDDLAGPRQRKADASSAHADAHAHAHAHQSRPDGDFPQGSPPTTPGPPPPQTQQQQQKQRHYKPRTCRICLDVVQPSADIDESVAGGLFPSRTRVRYVSDDPELGRLISPCKCKGSQKYVHEGCLQQWRRAAPMSDRNFWQCPTCHFQYRMQRLRWGRWMTSKLTRAGLTLSIMVVTVFFLGFVADPIISLWVDPLGSIADTFAEVVADVEAMRPLDNDEPATWSFHFLKGFLSLGLLGFLKTFLAMSPWHWFNLRAGVGGRRRGTGRDRIESINWALVIVGVITFLGATWKLVSHFSAQALERAGDRVIDVQGDEPDEDDDE</sequence>
<dbReference type="EMBL" id="JAULSN010000005">
    <property type="protein sequence ID" value="KAK3371223.1"/>
    <property type="molecule type" value="Genomic_DNA"/>
</dbReference>
<keyword evidence="8" id="KW-1185">Reference proteome</keyword>
<keyword evidence="2" id="KW-0863">Zinc-finger</keyword>
<protein>
    <recommendedName>
        <fullName evidence="6">RING-CH-type domain-containing protein</fullName>
    </recommendedName>
</protein>